<dbReference type="CDD" id="cd02440">
    <property type="entry name" value="AdoMet_MTases"/>
    <property type="match status" value="1"/>
</dbReference>
<dbReference type="EMBL" id="JDVG02000573">
    <property type="protein sequence ID" value="KFB71237.1"/>
    <property type="molecule type" value="Genomic_DNA"/>
</dbReference>
<evidence type="ECO:0000313" key="1">
    <source>
        <dbReference type="EMBL" id="KFB71237.1"/>
    </source>
</evidence>
<protein>
    <recommendedName>
        <fullName evidence="3">Class I SAM-dependent methyltransferase</fullName>
    </recommendedName>
</protein>
<organism evidence="1 2">
    <name type="scientific">Candidatus Accumulibacter phosphatis</name>
    <dbReference type="NCBI Taxonomy" id="327160"/>
    <lineage>
        <taxon>Bacteria</taxon>
        <taxon>Pseudomonadati</taxon>
        <taxon>Pseudomonadota</taxon>
        <taxon>Betaproteobacteria</taxon>
        <taxon>Candidatus Accumulibacter</taxon>
    </lineage>
</organism>
<reference evidence="1 2" key="1">
    <citation type="submission" date="2014-02" db="EMBL/GenBank/DDBJ databases">
        <title>Expanding our view of genomic diversity in Candidatus Accumulibacter clades.</title>
        <authorList>
            <person name="Skennerton C.T."/>
            <person name="Barr J.J."/>
            <person name="Slater F.R."/>
            <person name="Bond P.L."/>
            <person name="Tyson G.W."/>
        </authorList>
    </citation>
    <scope>NUCLEOTIDE SEQUENCE [LARGE SCALE GENOMIC DNA]</scope>
    <source>
        <strain evidence="2">BA-91</strain>
    </source>
</reference>
<dbReference type="Proteomes" id="UP000020077">
    <property type="component" value="Unassembled WGS sequence"/>
</dbReference>
<sequence>MHPAQAMRQTPINQIHNPDVLNFMRSDYTGVVEVGSSSGALARAYRDINPGCRYVGIEIDADYAEASRQHCTEVIHGNVEYLSAETFRQLGDAECWVFADALEHLYDPWQLLERIKANARGNTEVIACIPNAQYWGVQSRLNAGLFIYQDSGLFDRTHIRWLTRLTIIDLFNSHGFQVINMIARLLDQPSDEMAAAIRQMARASGNDPEMALQDATPFQYVVKALADG</sequence>
<accession>A0A080LSA1</accession>
<dbReference type="InterPro" id="IPR029063">
    <property type="entry name" value="SAM-dependent_MTases_sf"/>
</dbReference>
<proteinExistence type="predicted"/>
<dbReference type="Gene3D" id="3.40.50.150">
    <property type="entry name" value="Vaccinia Virus protein VP39"/>
    <property type="match status" value="1"/>
</dbReference>
<name>A0A080LSA1_9PROT</name>
<dbReference type="SUPFAM" id="SSF53335">
    <property type="entry name" value="S-adenosyl-L-methionine-dependent methyltransferases"/>
    <property type="match status" value="1"/>
</dbReference>
<dbReference type="Pfam" id="PF13489">
    <property type="entry name" value="Methyltransf_23"/>
    <property type="match status" value="1"/>
</dbReference>
<gene>
    <name evidence="1" type="ORF">AW09_003631</name>
</gene>
<evidence type="ECO:0008006" key="3">
    <source>
        <dbReference type="Google" id="ProtNLM"/>
    </source>
</evidence>
<evidence type="ECO:0000313" key="2">
    <source>
        <dbReference type="Proteomes" id="UP000020077"/>
    </source>
</evidence>
<dbReference type="AlphaFoldDB" id="A0A080LSA1"/>
<comment type="caution">
    <text evidence="1">The sequence shown here is derived from an EMBL/GenBank/DDBJ whole genome shotgun (WGS) entry which is preliminary data.</text>
</comment>